<evidence type="ECO:0000256" key="5">
    <source>
        <dbReference type="ARBA" id="ARBA00023136"/>
    </source>
</evidence>
<reference evidence="8 9" key="1">
    <citation type="submission" date="2016-10" db="EMBL/GenBank/DDBJ databases">
        <authorList>
            <person name="Varghese N."/>
            <person name="Submissions S."/>
        </authorList>
    </citation>
    <scope>NUCLEOTIDE SEQUENCE [LARGE SCALE GENOMIC DNA]</scope>
    <source>
        <strain evidence="8 9">DSM 13796</strain>
    </source>
</reference>
<comment type="subcellular location">
    <subcellularLocation>
        <location evidence="1">Cell membrane</location>
        <topology evidence="1">Single-pass membrane protein</topology>
    </subcellularLocation>
</comment>
<keyword evidence="4 6" id="KW-1133">Transmembrane helix</keyword>
<keyword evidence="5 6" id="KW-0472">Membrane</keyword>
<evidence type="ECO:0000256" key="6">
    <source>
        <dbReference type="SAM" id="Phobius"/>
    </source>
</evidence>
<keyword evidence="3 6" id="KW-0812">Transmembrane</keyword>
<comment type="caution">
    <text evidence="8">The sequence shown here is derived from an EMBL/GenBank/DDBJ whole genome shotgun (WGS) entry which is preliminary data.</text>
</comment>
<dbReference type="Proteomes" id="UP000182762">
    <property type="component" value="Unassembled WGS sequence"/>
</dbReference>
<evidence type="ECO:0000256" key="1">
    <source>
        <dbReference type="ARBA" id="ARBA00004162"/>
    </source>
</evidence>
<dbReference type="Pfam" id="PF04024">
    <property type="entry name" value="PspC"/>
    <property type="match status" value="1"/>
</dbReference>
<feature type="domain" description="Phage shock protein PspC N-terminal" evidence="7">
    <location>
        <begin position="4"/>
        <end position="61"/>
    </location>
</feature>
<keyword evidence="2" id="KW-1003">Cell membrane</keyword>
<dbReference type="EMBL" id="FOXX01000005">
    <property type="protein sequence ID" value="SFQ61631.1"/>
    <property type="molecule type" value="Genomic_DNA"/>
</dbReference>
<dbReference type="InterPro" id="IPR052027">
    <property type="entry name" value="PspC"/>
</dbReference>
<sequence length="63" mass="6988">MKAKLYRSVKDRKLGGVLGGLADYLNMDSSLLRIIFIVAFIGGVGSIGWIYLIWIFIVPNEGE</sequence>
<evidence type="ECO:0000256" key="4">
    <source>
        <dbReference type="ARBA" id="ARBA00022989"/>
    </source>
</evidence>
<dbReference type="GeneID" id="93711002"/>
<organism evidence="8 9">
    <name type="scientific">Priestia endophytica DSM 13796</name>
    <dbReference type="NCBI Taxonomy" id="1121089"/>
    <lineage>
        <taxon>Bacteria</taxon>
        <taxon>Bacillati</taxon>
        <taxon>Bacillota</taxon>
        <taxon>Bacilli</taxon>
        <taxon>Bacillales</taxon>
        <taxon>Bacillaceae</taxon>
        <taxon>Priestia</taxon>
    </lineage>
</organism>
<gene>
    <name evidence="8" type="ORF">SAMN02745910_02350</name>
</gene>
<feature type="transmembrane region" description="Helical" evidence="6">
    <location>
        <begin position="34"/>
        <end position="57"/>
    </location>
</feature>
<proteinExistence type="predicted"/>
<accession>A0A1I5ZYR0</accession>
<dbReference type="PANTHER" id="PTHR33885">
    <property type="entry name" value="PHAGE SHOCK PROTEIN C"/>
    <property type="match status" value="1"/>
</dbReference>
<name>A0A1I5ZYR0_9BACI</name>
<dbReference type="InterPro" id="IPR007168">
    <property type="entry name" value="Phageshock_PspC_N"/>
</dbReference>
<evidence type="ECO:0000313" key="8">
    <source>
        <dbReference type="EMBL" id="SFQ61631.1"/>
    </source>
</evidence>
<dbReference type="PANTHER" id="PTHR33885:SF3">
    <property type="entry name" value="PHAGE SHOCK PROTEIN C"/>
    <property type="match status" value="1"/>
</dbReference>
<evidence type="ECO:0000259" key="7">
    <source>
        <dbReference type="Pfam" id="PF04024"/>
    </source>
</evidence>
<evidence type="ECO:0000256" key="3">
    <source>
        <dbReference type="ARBA" id="ARBA00022692"/>
    </source>
</evidence>
<evidence type="ECO:0000256" key="2">
    <source>
        <dbReference type="ARBA" id="ARBA00022475"/>
    </source>
</evidence>
<protein>
    <submittedName>
        <fullName evidence="8">Phage shock protein C (PspC) family protein</fullName>
    </submittedName>
</protein>
<evidence type="ECO:0000313" key="9">
    <source>
        <dbReference type="Proteomes" id="UP000182762"/>
    </source>
</evidence>
<dbReference type="RefSeq" id="WP_061804701.1">
    <property type="nucleotide sequence ID" value="NZ_FOXX01000005.1"/>
</dbReference>
<keyword evidence="9" id="KW-1185">Reference proteome</keyword>